<proteinExistence type="predicted"/>
<dbReference type="Proteomes" id="UP001153076">
    <property type="component" value="Unassembled WGS sequence"/>
</dbReference>
<sequence length="182" mass="21252">MDISEPFPEQVTSMDKYGNLIMQQLDFKWRPLKCTRLEQSALIEVALVYEAHDNQQKLSLYELRDWNFHIKRPRIVEGFGCFESRSEMQNNAGFYGPKEWDELKEWGGLNPLQGARGWASGFGEPRARFFKHRSSRGKKKKYFSCRSIRIFPSITGLGFDTLHLIKQAREKSNYKNVGENPP</sequence>
<reference evidence="1" key="1">
    <citation type="submission" date="2022-04" db="EMBL/GenBank/DDBJ databases">
        <title>Carnegiea gigantea Genome sequencing and assembly v2.</title>
        <authorList>
            <person name="Copetti D."/>
            <person name="Sanderson M.J."/>
            <person name="Burquez A."/>
            <person name="Wojciechowski M.F."/>
        </authorList>
    </citation>
    <scope>NUCLEOTIDE SEQUENCE</scope>
    <source>
        <strain evidence="1">SGP5-SGP5p</strain>
        <tissue evidence="1">Aerial part</tissue>
    </source>
</reference>
<comment type="caution">
    <text evidence="1">The sequence shown here is derived from an EMBL/GenBank/DDBJ whole genome shotgun (WGS) entry which is preliminary data.</text>
</comment>
<keyword evidence="2" id="KW-1185">Reference proteome</keyword>
<dbReference type="AlphaFoldDB" id="A0A9Q1K2Z8"/>
<name>A0A9Q1K2Z8_9CARY</name>
<protein>
    <submittedName>
        <fullName evidence="1">Uncharacterized protein</fullName>
    </submittedName>
</protein>
<evidence type="ECO:0000313" key="2">
    <source>
        <dbReference type="Proteomes" id="UP001153076"/>
    </source>
</evidence>
<accession>A0A9Q1K2Z8</accession>
<evidence type="ECO:0000313" key="1">
    <source>
        <dbReference type="EMBL" id="KAJ8435712.1"/>
    </source>
</evidence>
<organism evidence="1 2">
    <name type="scientific">Carnegiea gigantea</name>
    <dbReference type="NCBI Taxonomy" id="171969"/>
    <lineage>
        <taxon>Eukaryota</taxon>
        <taxon>Viridiplantae</taxon>
        <taxon>Streptophyta</taxon>
        <taxon>Embryophyta</taxon>
        <taxon>Tracheophyta</taxon>
        <taxon>Spermatophyta</taxon>
        <taxon>Magnoliopsida</taxon>
        <taxon>eudicotyledons</taxon>
        <taxon>Gunneridae</taxon>
        <taxon>Pentapetalae</taxon>
        <taxon>Caryophyllales</taxon>
        <taxon>Cactineae</taxon>
        <taxon>Cactaceae</taxon>
        <taxon>Cactoideae</taxon>
        <taxon>Echinocereeae</taxon>
        <taxon>Carnegiea</taxon>
    </lineage>
</organism>
<dbReference type="EMBL" id="JAKOGI010000392">
    <property type="protein sequence ID" value="KAJ8435712.1"/>
    <property type="molecule type" value="Genomic_DNA"/>
</dbReference>
<gene>
    <name evidence="1" type="ORF">Cgig2_002669</name>
</gene>